<comment type="caution">
    <text evidence="7">The sequence shown here is derived from an EMBL/GenBank/DDBJ whole genome shotgun (WGS) entry which is preliminary data.</text>
</comment>
<name>A0ABT9TN35_PAENI</name>
<feature type="transmembrane region" description="Helical" evidence="6">
    <location>
        <begin position="114"/>
        <end position="135"/>
    </location>
</feature>
<organism evidence="7 8">
    <name type="scientific">Paenarthrobacter nicotinovorans</name>
    <name type="common">Arthrobacter nicotinovorans</name>
    <dbReference type="NCBI Taxonomy" id="29320"/>
    <lineage>
        <taxon>Bacteria</taxon>
        <taxon>Bacillati</taxon>
        <taxon>Actinomycetota</taxon>
        <taxon>Actinomycetes</taxon>
        <taxon>Micrococcales</taxon>
        <taxon>Micrococcaceae</taxon>
        <taxon>Paenarthrobacter</taxon>
    </lineage>
</organism>
<evidence type="ECO:0000256" key="1">
    <source>
        <dbReference type="ARBA" id="ARBA00004651"/>
    </source>
</evidence>
<comment type="subcellular location">
    <subcellularLocation>
        <location evidence="1">Cell membrane</location>
        <topology evidence="1">Multi-pass membrane protein</topology>
    </subcellularLocation>
</comment>
<dbReference type="Proteomes" id="UP001244563">
    <property type="component" value="Unassembled WGS sequence"/>
</dbReference>
<dbReference type="EMBL" id="JAUSSW010000007">
    <property type="protein sequence ID" value="MDQ0103084.1"/>
    <property type="molecule type" value="Genomic_DNA"/>
</dbReference>
<keyword evidence="2" id="KW-1003">Cell membrane</keyword>
<dbReference type="InterPro" id="IPR001851">
    <property type="entry name" value="ABC_transp_permease"/>
</dbReference>
<evidence type="ECO:0000256" key="6">
    <source>
        <dbReference type="SAM" id="Phobius"/>
    </source>
</evidence>
<feature type="transmembrane region" description="Helical" evidence="6">
    <location>
        <begin position="142"/>
        <end position="160"/>
    </location>
</feature>
<feature type="transmembrane region" description="Helical" evidence="6">
    <location>
        <begin position="227"/>
        <end position="253"/>
    </location>
</feature>
<evidence type="ECO:0000256" key="2">
    <source>
        <dbReference type="ARBA" id="ARBA00022475"/>
    </source>
</evidence>
<evidence type="ECO:0000256" key="3">
    <source>
        <dbReference type="ARBA" id="ARBA00022692"/>
    </source>
</evidence>
<evidence type="ECO:0000313" key="7">
    <source>
        <dbReference type="EMBL" id="MDQ0103084.1"/>
    </source>
</evidence>
<keyword evidence="4 6" id="KW-1133">Transmembrane helix</keyword>
<dbReference type="CDD" id="cd06579">
    <property type="entry name" value="TM_PBP1_transp_AraH_like"/>
    <property type="match status" value="1"/>
</dbReference>
<feature type="transmembrane region" description="Helical" evidence="6">
    <location>
        <begin position="89"/>
        <end position="108"/>
    </location>
</feature>
<feature type="transmembrane region" description="Helical" evidence="6">
    <location>
        <begin position="180"/>
        <end position="201"/>
    </location>
</feature>
<sequence length="345" mass="35339">MTTVPTAKTAQQATADRAAPNSRITSLLAPILRQRGLLLAIILLVVIFSVQTPVFLSSNNVVNILLQGSVTALLAIGQMFVIITSGIDLSIGSTLALGAMITGMLLVADVPLPLAILAGLAVGAAVGTLNGFLATKFGITPFIVTLGTMSMFAGLAFLTTDGKILYSLPQSYLDAFAGRIAGIPVAVVVLAVVTIISMIVLKYTKFGEYIVAIGGNQEVARLAGIKVSLYVTAAYAVAGMLAVLGGMLLVARLGSADPVVGTDLMLPAIAAAVMGGAALRGGEGSVGGAVLGAMLIAALQNGLTLINVQAYYQQLALGAIILVALILDRVQRRTKKPRTTEKAVI</sequence>
<protein>
    <submittedName>
        <fullName evidence="7">Ribose transport system permease protein</fullName>
    </submittedName>
</protein>
<reference evidence="7 8" key="1">
    <citation type="submission" date="2023-07" db="EMBL/GenBank/DDBJ databases">
        <title>Sorghum-associated microbial communities from plants grown in Nebraska, USA.</title>
        <authorList>
            <person name="Schachtman D."/>
        </authorList>
    </citation>
    <scope>NUCLEOTIDE SEQUENCE [LARGE SCALE GENOMIC DNA]</scope>
    <source>
        <strain evidence="7 8">CC523</strain>
    </source>
</reference>
<dbReference type="Pfam" id="PF02653">
    <property type="entry name" value="BPD_transp_2"/>
    <property type="match status" value="1"/>
</dbReference>
<gene>
    <name evidence="7" type="ORF">J2T10_002741</name>
</gene>
<keyword evidence="3 6" id="KW-0812">Transmembrane</keyword>
<feature type="transmembrane region" description="Helical" evidence="6">
    <location>
        <begin position="36"/>
        <end position="56"/>
    </location>
</feature>
<feature type="transmembrane region" description="Helical" evidence="6">
    <location>
        <begin position="286"/>
        <end position="305"/>
    </location>
</feature>
<evidence type="ECO:0000256" key="5">
    <source>
        <dbReference type="ARBA" id="ARBA00023136"/>
    </source>
</evidence>
<keyword evidence="5 6" id="KW-0472">Membrane</keyword>
<dbReference type="PANTHER" id="PTHR32196">
    <property type="entry name" value="ABC TRANSPORTER PERMEASE PROTEIN YPHD-RELATED-RELATED"/>
    <property type="match status" value="1"/>
</dbReference>
<evidence type="ECO:0000313" key="8">
    <source>
        <dbReference type="Proteomes" id="UP001244563"/>
    </source>
</evidence>
<evidence type="ECO:0000256" key="4">
    <source>
        <dbReference type="ARBA" id="ARBA00022989"/>
    </source>
</evidence>
<accession>A0ABT9TN35</accession>
<feature type="transmembrane region" description="Helical" evidence="6">
    <location>
        <begin position="259"/>
        <end position="279"/>
    </location>
</feature>
<dbReference type="RefSeq" id="WP_064723055.1">
    <property type="nucleotide sequence ID" value="NZ_BDDW01000011.1"/>
</dbReference>
<proteinExistence type="predicted"/>
<feature type="transmembrane region" description="Helical" evidence="6">
    <location>
        <begin position="62"/>
        <end position="82"/>
    </location>
</feature>
<feature type="transmembrane region" description="Helical" evidence="6">
    <location>
        <begin position="311"/>
        <end position="328"/>
    </location>
</feature>
<keyword evidence="8" id="KW-1185">Reference proteome</keyword>